<evidence type="ECO:0000313" key="1">
    <source>
        <dbReference type="EMBL" id="KXH29633.1"/>
    </source>
</evidence>
<sequence>MELTTPPNKQIRILEVEVSSPITSGQSYYFKVGEIPVRAAWMRRDFNNSTKTSKYTAVLFALVDAEAPSELEVRGPYVIPLTPAIATDRTLDIIAMDSGVVEAYQILAWRGELTKHKESTSLLWLNESLDVLRASFAHAGFGSHAGMQIICYGKSYQYFRDNEKIRVTHDLAPVNGNLPKRKGDQGLADALDEAMRSGIIRLSAESNIEDVLRESVPGSKHLYAVGENLRSFGLRPKRLDFDGKPIESLDV</sequence>
<proteinExistence type="predicted"/>
<comment type="caution">
    <text evidence="1">The sequence shown here is derived from an EMBL/GenBank/DDBJ whole genome shotgun (WGS) entry which is preliminary data.</text>
</comment>
<protein>
    <submittedName>
        <fullName evidence="1">Uncharacterized protein</fullName>
    </submittedName>
</protein>
<reference evidence="1 2" key="1">
    <citation type="submission" date="2014-02" db="EMBL/GenBank/DDBJ databases">
        <title>The genome sequence of Colletotrichum nymphaeae SA-01.</title>
        <authorList>
            <person name="Baroncelli R."/>
            <person name="Thon M.R."/>
        </authorList>
    </citation>
    <scope>NUCLEOTIDE SEQUENCE [LARGE SCALE GENOMIC DNA]</scope>
    <source>
        <strain evidence="1 2">SA-01</strain>
    </source>
</reference>
<dbReference type="EMBL" id="JEMN01001691">
    <property type="protein sequence ID" value="KXH29633.1"/>
    <property type="molecule type" value="Genomic_DNA"/>
</dbReference>
<evidence type="ECO:0000313" key="2">
    <source>
        <dbReference type="Proteomes" id="UP000070054"/>
    </source>
</evidence>
<dbReference type="Proteomes" id="UP000070054">
    <property type="component" value="Unassembled WGS sequence"/>
</dbReference>
<dbReference type="OrthoDB" id="5092315at2759"/>
<dbReference type="AlphaFoldDB" id="A0A135S131"/>
<name>A0A135S131_9PEZI</name>
<accession>A0A135S131</accession>
<keyword evidence="2" id="KW-1185">Reference proteome</keyword>
<gene>
    <name evidence="1" type="ORF">CNYM01_14264</name>
</gene>
<organism evidence="1 2">
    <name type="scientific">Colletotrichum nymphaeae SA-01</name>
    <dbReference type="NCBI Taxonomy" id="1460502"/>
    <lineage>
        <taxon>Eukaryota</taxon>
        <taxon>Fungi</taxon>
        <taxon>Dikarya</taxon>
        <taxon>Ascomycota</taxon>
        <taxon>Pezizomycotina</taxon>
        <taxon>Sordariomycetes</taxon>
        <taxon>Hypocreomycetidae</taxon>
        <taxon>Glomerellales</taxon>
        <taxon>Glomerellaceae</taxon>
        <taxon>Colletotrichum</taxon>
        <taxon>Colletotrichum acutatum species complex</taxon>
    </lineage>
</organism>